<dbReference type="NCBIfam" id="TIGR00242">
    <property type="entry name" value="division/cell wall cluster transcriptional repressor MraZ"/>
    <property type="match status" value="1"/>
</dbReference>
<evidence type="ECO:0000256" key="5">
    <source>
        <dbReference type="ARBA" id="ARBA00023125"/>
    </source>
</evidence>
<dbReference type="Proteomes" id="UP000552241">
    <property type="component" value="Unassembled WGS sequence"/>
</dbReference>
<evidence type="ECO:0000256" key="1">
    <source>
        <dbReference type="ARBA" id="ARBA00013860"/>
    </source>
</evidence>
<sequence length="157" mass="17575">MKPLIGTHECKVDAKGRLPLPSGLKKQLAGVLEDGFVLKRSVFQKCLELHPMGEWNKVMEDVNKLNRFVKKNNDFVRLFTAGLKVVEVDGNGRIQIAKDLISYAGIDKEVVLSPNAMVLEIWDKDSYEKVVDIEELDFASLAEEVMGNVKNEEDGVS</sequence>
<comment type="caution">
    <text evidence="9">The sequence shown here is derived from an EMBL/GenBank/DDBJ whole genome shotgun (WGS) entry which is preliminary data.</text>
</comment>
<gene>
    <name evidence="7 9" type="primary">mraZ</name>
    <name evidence="9" type="ORF">HU137_07045</name>
</gene>
<dbReference type="InterPro" id="IPR003444">
    <property type="entry name" value="MraZ"/>
</dbReference>
<dbReference type="CDD" id="cd16321">
    <property type="entry name" value="MraZ_C"/>
    <property type="match status" value="1"/>
</dbReference>
<dbReference type="InterPro" id="IPR038619">
    <property type="entry name" value="MraZ_sf"/>
</dbReference>
<dbReference type="Gene3D" id="3.40.1550.20">
    <property type="entry name" value="Transcriptional regulator MraZ domain"/>
    <property type="match status" value="1"/>
</dbReference>
<keyword evidence="4 7" id="KW-0805">Transcription regulation</keyword>
<evidence type="ECO:0000256" key="7">
    <source>
        <dbReference type="HAMAP-Rule" id="MF_01008"/>
    </source>
</evidence>
<dbReference type="GO" id="GO:0000976">
    <property type="term" value="F:transcription cis-regulatory region binding"/>
    <property type="evidence" value="ECO:0007669"/>
    <property type="project" value="TreeGrafter"/>
</dbReference>
<comment type="similarity">
    <text evidence="7">Belongs to the MraZ family.</text>
</comment>
<organism evidence="9 10">
    <name type="scientific">Moheibacter lacus</name>
    <dbReference type="NCBI Taxonomy" id="2745851"/>
    <lineage>
        <taxon>Bacteria</taxon>
        <taxon>Pseudomonadati</taxon>
        <taxon>Bacteroidota</taxon>
        <taxon>Flavobacteriia</taxon>
        <taxon>Flavobacteriales</taxon>
        <taxon>Weeksellaceae</taxon>
        <taxon>Moheibacter</taxon>
    </lineage>
</organism>
<dbReference type="HAMAP" id="MF_01008">
    <property type="entry name" value="MraZ"/>
    <property type="match status" value="1"/>
</dbReference>
<dbReference type="RefSeq" id="WP_182043076.1">
    <property type="nucleotide sequence ID" value="NZ_JACDZE010000001.1"/>
</dbReference>
<protein>
    <recommendedName>
        <fullName evidence="1 7">Transcriptional regulator MraZ</fullName>
    </recommendedName>
</protein>
<evidence type="ECO:0000256" key="2">
    <source>
        <dbReference type="ARBA" id="ARBA00022490"/>
    </source>
</evidence>
<dbReference type="GO" id="GO:2000143">
    <property type="term" value="P:negative regulation of DNA-templated transcription initiation"/>
    <property type="evidence" value="ECO:0007669"/>
    <property type="project" value="TreeGrafter"/>
</dbReference>
<dbReference type="AlphaFoldDB" id="A0A838ZLZ3"/>
<proteinExistence type="inferred from homology"/>
<dbReference type="PANTHER" id="PTHR34701">
    <property type="entry name" value="TRANSCRIPTIONAL REGULATOR MRAZ"/>
    <property type="match status" value="1"/>
</dbReference>
<name>A0A838ZLZ3_9FLAO</name>
<dbReference type="Pfam" id="PF02381">
    <property type="entry name" value="MraZ"/>
    <property type="match status" value="2"/>
</dbReference>
<evidence type="ECO:0000313" key="10">
    <source>
        <dbReference type="Proteomes" id="UP000552241"/>
    </source>
</evidence>
<reference evidence="9 10" key="1">
    <citation type="submission" date="2020-07" db="EMBL/GenBank/DDBJ databases">
        <title>Moheibacter lacus sp. nov., a member of the family Flavobacteriaceae isolated from freshwater lake sediment.</title>
        <authorList>
            <person name="Liu Y."/>
        </authorList>
    </citation>
    <scope>NUCLEOTIDE SEQUENCE [LARGE SCALE GENOMIC DNA]</scope>
    <source>
        <strain evidence="9 10">BDHS18</strain>
    </source>
</reference>
<dbReference type="InterPro" id="IPR020603">
    <property type="entry name" value="MraZ_dom"/>
</dbReference>
<comment type="subunit">
    <text evidence="7">Forms oligomers.</text>
</comment>
<keyword evidence="10" id="KW-1185">Reference proteome</keyword>
<evidence type="ECO:0000256" key="3">
    <source>
        <dbReference type="ARBA" id="ARBA00022737"/>
    </source>
</evidence>
<accession>A0A838ZLZ3</accession>
<dbReference type="InterPro" id="IPR035642">
    <property type="entry name" value="MraZ_N"/>
</dbReference>
<evidence type="ECO:0000259" key="8">
    <source>
        <dbReference type="PROSITE" id="PS51740"/>
    </source>
</evidence>
<feature type="domain" description="SpoVT-AbrB" evidence="8">
    <location>
        <begin position="7"/>
        <end position="54"/>
    </location>
</feature>
<dbReference type="GO" id="GO:0009295">
    <property type="term" value="C:nucleoid"/>
    <property type="evidence" value="ECO:0007669"/>
    <property type="project" value="UniProtKB-SubCell"/>
</dbReference>
<dbReference type="GO" id="GO:0005737">
    <property type="term" value="C:cytoplasm"/>
    <property type="evidence" value="ECO:0007669"/>
    <property type="project" value="UniProtKB-UniRule"/>
</dbReference>
<keyword evidence="2 7" id="KW-0963">Cytoplasm</keyword>
<feature type="domain" description="SpoVT-AbrB" evidence="8">
    <location>
        <begin position="83"/>
        <end position="126"/>
    </location>
</feature>
<dbReference type="InterPro" id="IPR037914">
    <property type="entry name" value="SpoVT-AbrB_sf"/>
</dbReference>
<keyword evidence="6 7" id="KW-0804">Transcription</keyword>
<dbReference type="InterPro" id="IPR035644">
    <property type="entry name" value="MraZ_C"/>
</dbReference>
<evidence type="ECO:0000256" key="4">
    <source>
        <dbReference type="ARBA" id="ARBA00023015"/>
    </source>
</evidence>
<comment type="subcellular location">
    <subcellularLocation>
        <location evidence="7">Cytoplasm</location>
        <location evidence="7">Nucleoid</location>
    </subcellularLocation>
</comment>
<keyword evidence="3" id="KW-0677">Repeat</keyword>
<dbReference type="InterPro" id="IPR007159">
    <property type="entry name" value="SpoVT-AbrB_dom"/>
</dbReference>
<dbReference type="PANTHER" id="PTHR34701:SF1">
    <property type="entry name" value="TRANSCRIPTIONAL REGULATOR MRAZ"/>
    <property type="match status" value="1"/>
</dbReference>
<dbReference type="PROSITE" id="PS51740">
    <property type="entry name" value="SPOVT_ABRB"/>
    <property type="match status" value="2"/>
</dbReference>
<dbReference type="GO" id="GO:0003700">
    <property type="term" value="F:DNA-binding transcription factor activity"/>
    <property type="evidence" value="ECO:0007669"/>
    <property type="project" value="UniProtKB-UniRule"/>
</dbReference>
<keyword evidence="5 7" id="KW-0238">DNA-binding</keyword>
<dbReference type="EMBL" id="JACDZE010000001">
    <property type="protein sequence ID" value="MBA5629524.1"/>
    <property type="molecule type" value="Genomic_DNA"/>
</dbReference>
<evidence type="ECO:0000256" key="6">
    <source>
        <dbReference type="ARBA" id="ARBA00023163"/>
    </source>
</evidence>
<dbReference type="SUPFAM" id="SSF89447">
    <property type="entry name" value="AbrB/MazE/MraZ-like"/>
    <property type="match status" value="1"/>
</dbReference>
<dbReference type="CDD" id="cd16320">
    <property type="entry name" value="MraZ_N"/>
    <property type="match status" value="1"/>
</dbReference>
<evidence type="ECO:0000313" key="9">
    <source>
        <dbReference type="EMBL" id="MBA5629524.1"/>
    </source>
</evidence>